<keyword evidence="1" id="KW-0732">Signal</keyword>
<accession>A0A1J1HPE4</accession>
<feature type="compositionally biased region" description="Polar residues" evidence="2">
    <location>
        <begin position="236"/>
        <end position="253"/>
    </location>
</feature>
<evidence type="ECO:0000256" key="1">
    <source>
        <dbReference type="ARBA" id="ARBA00022729"/>
    </source>
</evidence>
<dbReference type="InterPro" id="IPR036846">
    <property type="entry name" value="GM2-AP_sf"/>
</dbReference>
<organism evidence="3 4">
    <name type="scientific">Clunio marinus</name>
    <dbReference type="NCBI Taxonomy" id="568069"/>
    <lineage>
        <taxon>Eukaryota</taxon>
        <taxon>Metazoa</taxon>
        <taxon>Ecdysozoa</taxon>
        <taxon>Arthropoda</taxon>
        <taxon>Hexapoda</taxon>
        <taxon>Insecta</taxon>
        <taxon>Pterygota</taxon>
        <taxon>Neoptera</taxon>
        <taxon>Endopterygota</taxon>
        <taxon>Diptera</taxon>
        <taxon>Nematocera</taxon>
        <taxon>Chironomoidea</taxon>
        <taxon>Chironomidae</taxon>
        <taxon>Clunio</taxon>
    </lineage>
</organism>
<evidence type="ECO:0000313" key="4">
    <source>
        <dbReference type="Proteomes" id="UP000183832"/>
    </source>
</evidence>
<dbReference type="EMBL" id="CVRI01000011">
    <property type="protein sequence ID" value="CRK89260.1"/>
    <property type="molecule type" value="Genomic_DNA"/>
</dbReference>
<name>A0A1J1HPE4_9DIPT</name>
<dbReference type="Proteomes" id="UP000183832">
    <property type="component" value="Unassembled WGS sequence"/>
</dbReference>
<reference evidence="3 4" key="1">
    <citation type="submission" date="2015-04" db="EMBL/GenBank/DDBJ databases">
        <authorList>
            <person name="Syromyatnikov M.Y."/>
            <person name="Popov V.N."/>
        </authorList>
    </citation>
    <scope>NUCLEOTIDE SEQUENCE [LARGE SCALE GENOMIC DNA]</scope>
</reference>
<feature type="region of interest" description="Disordered" evidence="2">
    <location>
        <begin position="228"/>
        <end position="253"/>
    </location>
</feature>
<dbReference type="OrthoDB" id="7716214at2759"/>
<proteinExistence type="predicted"/>
<dbReference type="Gene3D" id="2.70.220.10">
    <property type="entry name" value="Ganglioside GM2 activator"/>
    <property type="match status" value="1"/>
</dbReference>
<evidence type="ECO:0000313" key="3">
    <source>
        <dbReference type="EMBL" id="CRK89260.1"/>
    </source>
</evidence>
<dbReference type="STRING" id="568069.A0A1J1HPE4"/>
<keyword evidence="4" id="KW-1185">Reference proteome</keyword>
<dbReference type="AlphaFoldDB" id="A0A1J1HPE4"/>
<sequence length="253" mass="29040">MDYAEILLQHCQIAKLCGVLIFYNFLFYSTDNLPIDVFPNVTKSNKIDHSLSKFFNPWTCLQLKVQLSITSWENCPGNQSIKMYASANDTYGDQNKIFISSSIDISRDVKDLSELTLEVHRCDFDMKKCEKPFPLRFTDLCKSFNDKSAFFYGFRSMIKPPFVCPIKANKYTAPNGSFDLSAAYFLPIRDNVWVTKAKVYCNEGKKRELVLCVLTAIKYKVSQTRARRVGSRQKKINQNSRDASNSEPFLTSS</sequence>
<gene>
    <name evidence="3" type="ORF">CLUMA_CG003019</name>
</gene>
<evidence type="ECO:0000256" key="2">
    <source>
        <dbReference type="SAM" id="MobiDB-lite"/>
    </source>
</evidence>
<protein>
    <submittedName>
        <fullName evidence="3">CLUMA_CG003019, isoform A</fullName>
    </submittedName>
</protein>